<evidence type="ECO:0000313" key="2">
    <source>
        <dbReference type="Proteomes" id="UP000261245"/>
    </source>
</evidence>
<dbReference type="EMBL" id="QSUC01000053">
    <property type="protein sequence ID" value="RGN04488.1"/>
    <property type="molecule type" value="Genomic_DNA"/>
</dbReference>
<comment type="caution">
    <text evidence="1">The sequence shown here is derived from an EMBL/GenBank/DDBJ whole genome shotgun (WGS) entry which is preliminary data.</text>
</comment>
<sequence length="271" mass="30769">MLLNLLSISAQEIEKVHGEYTYHVPDNVSLEEGKRTALERAKIQALADAFGTLVSQNNSTIIKNENGKSSVDFLSIGGSDVKGEWIETIGDPKLDIFYESNMLTIKVSIDGKAREIKNASIDIEAKLLRNGTEEKYESDEFRNGDDLYLYFKSPINGYLAVYLLDENTQQVFCLLPYKSSGEPAYKIIHDKPYVFFSCQKAEEKPSEVDEYTMTCEHSMEQNTIYIVFSPNMFAKAFAEDENIGLPRQLPLKEFQKWLGKCKAKALETILR</sequence>
<proteinExistence type="predicted"/>
<gene>
    <name evidence="1" type="ORF">DXB80_13465</name>
</gene>
<organism evidence="1 2">
    <name type="scientific">Segatella copri</name>
    <dbReference type="NCBI Taxonomy" id="165179"/>
    <lineage>
        <taxon>Bacteria</taxon>
        <taxon>Pseudomonadati</taxon>
        <taxon>Bacteroidota</taxon>
        <taxon>Bacteroidia</taxon>
        <taxon>Bacteroidales</taxon>
        <taxon>Prevotellaceae</taxon>
        <taxon>Segatella</taxon>
    </lineage>
</organism>
<accession>A0AA92TEE4</accession>
<protein>
    <submittedName>
        <fullName evidence="1">DUF4384 domain-containing protein</fullName>
    </submittedName>
</protein>
<dbReference type="AlphaFoldDB" id="A0AA92TEE4"/>
<dbReference type="Proteomes" id="UP000261245">
    <property type="component" value="Unassembled WGS sequence"/>
</dbReference>
<name>A0AA92TEE4_9BACT</name>
<reference evidence="1 2" key="1">
    <citation type="submission" date="2018-08" db="EMBL/GenBank/DDBJ databases">
        <title>A genome reference for cultivated species of the human gut microbiota.</title>
        <authorList>
            <person name="Zou Y."/>
            <person name="Xue W."/>
            <person name="Luo G."/>
        </authorList>
    </citation>
    <scope>NUCLEOTIDE SEQUENCE [LARGE SCALE GENOMIC DNA]</scope>
    <source>
        <strain evidence="1 2">OM06-11</strain>
    </source>
</reference>
<evidence type="ECO:0000313" key="1">
    <source>
        <dbReference type="EMBL" id="RGN04488.1"/>
    </source>
</evidence>